<dbReference type="Pfam" id="PF00501">
    <property type="entry name" value="AMP-binding"/>
    <property type="match status" value="4"/>
</dbReference>
<evidence type="ECO:0000259" key="3">
    <source>
        <dbReference type="Pfam" id="PF00501"/>
    </source>
</evidence>
<evidence type="ECO:0000259" key="4">
    <source>
        <dbReference type="Pfam" id="PF13193"/>
    </source>
</evidence>
<evidence type="ECO:0000256" key="1">
    <source>
        <dbReference type="ARBA" id="ARBA00006432"/>
    </source>
</evidence>
<reference evidence="5" key="2">
    <citation type="submission" date="2023-06" db="EMBL/GenBank/DDBJ databases">
        <authorList>
            <person name="Swenson N.G."/>
            <person name="Wegrzyn J.L."/>
            <person name="Mcevoy S.L."/>
        </authorList>
    </citation>
    <scope>NUCLEOTIDE SEQUENCE</scope>
    <source>
        <strain evidence="5">NS2018</strain>
        <tissue evidence="5">Leaf</tissue>
    </source>
</reference>
<dbReference type="Gene3D" id="3.40.50.12780">
    <property type="entry name" value="N-terminal domain of ligase-like"/>
    <property type="match status" value="2"/>
</dbReference>
<comment type="similarity">
    <text evidence="1">Belongs to the ATP-dependent AMP-binding enzyme family.</text>
</comment>
<dbReference type="Gene3D" id="3.30.300.30">
    <property type="match status" value="2"/>
</dbReference>
<dbReference type="InterPro" id="IPR000873">
    <property type="entry name" value="AMP-dep_synth/lig_dom"/>
</dbReference>
<dbReference type="PANTHER" id="PTHR24096:SF251">
    <property type="entry name" value="4-COUMARATE--COA LIGASE-LIKE 9"/>
    <property type="match status" value="1"/>
</dbReference>
<dbReference type="EMBL" id="JAUESC010000004">
    <property type="protein sequence ID" value="KAK0597890.1"/>
    <property type="molecule type" value="Genomic_DNA"/>
</dbReference>
<dbReference type="GO" id="GO:0016405">
    <property type="term" value="F:CoA-ligase activity"/>
    <property type="evidence" value="ECO:0007669"/>
    <property type="project" value="TreeGrafter"/>
</dbReference>
<dbReference type="Gene3D" id="3.40.50.980">
    <property type="match status" value="4"/>
</dbReference>
<feature type="domain" description="AMP-binding enzyme C-terminal" evidence="4">
    <location>
        <begin position="903"/>
        <end position="958"/>
    </location>
</feature>
<dbReference type="PANTHER" id="PTHR24096">
    <property type="entry name" value="LONG-CHAIN-FATTY-ACID--COA LIGASE"/>
    <property type="match status" value="1"/>
</dbReference>
<feature type="domain" description="AMP-dependent synthetase/ligase" evidence="3">
    <location>
        <begin position="381"/>
        <end position="446"/>
    </location>
</feature>
<accession>A0AA39SVB0</accession>
<dbReference type="SUPFAM" id="SSF56801">
    <property type="entry name" value="Acetyl-CoA synthetase-like"/>
    <property type="match status" value="3"/>
</dbReference>
<proteinExistence type="inferred from homology"/>
<feature type="domain" description="AMP-dependent synthetase/ligase" evidence="3">
    <location>
        <begin position="166"/>
        <end position="380"/>
    </location>
</feature>
<dbReference type="InterPro" id="IPR045851">
    <property type="entry name" value="AMP-bd_C_sf"/>
</dbReference>
<dbReference type="InterPro" id="IPR025110">
    <property type="entry name" value="AMP-bd_C"/>
</dbReference>
<name>A0AA39SVB0_ACESA</name>
<keyword evidence="6" id="KW-1185">Reference proteome</keyword>
<dbReference type="Pfam" id="PF13193">
    <property type="entry name" value="AMP-binding_C"/>
    <property type="match status" value="1"/>
</dbReference>
<organism evidence="5 6">
    <name type="scientific">Acer saccharum</name>
    <name type="common">Sugar maple</name>
    <dbReference type="NCBI Taxonomy" id="4024"/>
    <lineage>
        <taxon>Eukaryota</taxon>
        <taxon>Viridiplantae</taxon>
        <taxon>Streptophyta</taxon>
        <taxon>Embryophyta</taxon>
        <taxon>Tracheophyta</taxon>
        <taxon>Spermatophyta</taxon>
        <taxon>Magnoliopsida</taxon>
        <taxon>eudicotyledons</taxon>
        <taxon>Gunneridae</taxon>
        <taxon>Pentapetalae</taxon>
        <taxon>rosids</taxon>
        <taxon>malvids</taxon>
        <taxon>Sapindales</taxon>
        <taxon>Sapindaceae</taxon>
        <taxon>Hippocastanoideae</taxon>
        <taxon>Acereae</taxon>
        <taxon>Acer</taxon>
    </lineage>
</organism>
<comment type="caution">
    <text evidence="5">The sequence shown here is derived from an EMBL/GenBank/DDBJ whole genome shotgun (WGS) entry which is preliminary data.</text>
</comment>
<feature type="domain" description="AMP-dependent synthetase/ligase" evidence="3">
    <location>
        <begin position="549"/>
        <end position="851"/>
    </location>
</feature>
<dbReference type="AlphaFoldDB" id="A0AA39SVB0"/>
<dbReference type="Proteomes" id="UP001168877">
    <property type="component" value="Unassembled WGS sequence"/>
</dbReference>
<sequence>MIDDNSIINHRDDVVNQSDVAAIIYSSGTSGPNKGVQLTHGNLIAVMISTTGPDKYYEKQLVSLATRALAGVFGFTAMMKAISREETLVLLPTTELEAVLEAVDKYKANYMPVSPSEIVALLKSDSTNKYDLSSLMFLGCGGAPPSEDVAVKFRDKFPTVQILRSLSKGDVAFILSPHSLQIPILYFSLLSIGVIISPTNPDDSSSDITRQINISKPVIVFTTSQSSHKLINGASNLINCRTVLIDSPEFLSLLTRYDDNKYDVINHGNDVVNQSDVAVIIYSSGTTGPNKGVQLTHRNLIVVTTATTRAYDPTDHHDLYNSRPRPTKQVSLATRSLAVAFGLTVMMRAVSQEETLVLLETSELQEILEAVDKYKANYMPGYGLTETGGAAASTKGPVEVTRLDSVGRLSEFMEAKIVDPITGEALFPGQKGELWLRGPTIMKGYLGDDKATAETIDSEGWLKTGDLCNFDSQGFLFIVGRLKELIKYKAYQVPPAELEHLLLSNPEIVDAAVIPYPDEDVGQIPMAFVVRKLGSNITEAQVMEFTAKQIPIIYFSLLSLGVIISPANPDDSSSDITHLLNLSRPVIVFATSETSHKLIINTTWNCRTVLMDSPEFLSLLTRYDDDNSIINHRDDVVNQSDVASIIYSSGTSGPNKGVQLTHGNLIAVMTSATGPDKYYEKQLVSLATRALAGVFGFTAMMKAISREETLVLLPTTELETVLEAVDKYKANYMPVSPSEIVALLKSDSTNKYDLSSLMFLGCGGAPLSEDVAVKFREKFPTVQILRGYGLTETGGMTAATIEPVEVTRLDSVGRLAEFMEAKIVDPITGEALFPGKEGELWLRGPNIMKGYVGDDKATAEALDSEGWLKTGDLCYFDSQGLLFIVSRLKELIKYKAFQVPPAELEHLLLSIPEIADAAVIPYPDEDVGQIPMAFVVRKLESNITESQVIEFIAKQVAPDYH</sequence>
<evidence type="ECO:0000256" key="2">
    <source>
        <dbReference type="ARBA" id="ARBA00022598"/>
    </source>
</evidence>
<dbReference type="InterPro" id="IPR042099">
    <property type="entry name" value="ANL_N_sf"/>
</dbReference>
<evidence type="ECO:0000313" key="6">
    <source>
        <dbReference type="Proteomes" id="UP001168877"/>
    </source>
</evidence>
<evidence type="ECO:0000313" key="5">
    <source>
        <dbReference type="EMBL" id="KAK0597890.1"/>
    </source>
</evidence>
<keyword evidence="2" id="KW-0436">Ligase</keyword>
<feature type="domain" description="AMP-dependent synthetase/ligase" evidence="3">
    <location>
        <begin position="14"/>
        <end position="161"/>
    </location>
</feature>
<protein>
    <submittedName>
        <fullName evidence="5">Uncharacterized protein</fullName>
    </submittedName>
</protein>
<gene>
    <name evidence="5" type="ORF">LWI29_029555</name>
</gene>
<reference evidence="5" key="1">
    <citation type="journal article" date="2022" name="Plant J.">
        <title>Strategies of tolerance reflected in two North American maple genomes.</title>
        <authorList>
            <person name="McEvoy S.L."/>
            <person name="Sezen U.U."/>
            <person name="Trouern-Trend A."/>
            <person name="McMahon S.M."/>
            <person name="Schaberg P.G."/>
            <person name="Yang J."/>
            <person name="Wegrzyn J.L."/>
            <person name="Swenson N.G."/>
        </authorList>
    </citation>
    <scope>NUCLEOTIDE SEQUENCE</scope>
    <source>
        <strain evidence="5">NS2018</strain>
    </source>
</reference>